<proteinExistence type="predicted"/>
<dbReference type="RefSeq" id="WP_154769045.1">
    <property type="nucleotide sequence ID" value="NZ_WLYK01000005.1"/>
</dbReference>
<dbReference type="CDD" id="cd04847">
    <property type="entry name" value="Peptidases_S8_Subtilisin_like_2"/>
    <property type="match status" value="1"/>
</dbReference>
<dbReference type="Gene3D" id="3.40.50.200">
    <property type="entry name" value="Peptidase S8/S53 domain"/>
    <property type="match status" value="1"/>
</dbReference>
<dbReference type="EMBL" id="WLYK01000005">
    <property type="protein sequence ID" value="MTD15080.1"/>
    <property type="molecule type" value="Genomic_DNA"/>
</dbReference>
<feature type="domain" description="Peptidase S8/S53" evidence="1">
    <location>
        <begin position="335"/>
        <end position="654"/>
    </location>
</feature>
<reference evidence="2 3" key="1">
    <citation type="submission" date="2019-11" db="EMBL/GenBank/DDBJ databases">
        <authorList>
            <person name="Jiang L.-Q."/>
        </authorList>
    </citation>
    <scope>NUCLEOTIDE SEQUENCE [LARGE SCALE GENOMIC DNA]</scope>
    <source>
        <strain evidence="2 3">YIM 132087</strain>
    </source>
</reference>
<dbReference type="SUPFAM" id="SSF52743">
    <property type="entry name" value="Subtilisin-like"/>
    <property type="match status" value="1"/>
</dbReference>
<organism evidence="2 3">
    <name type="scientific">Nakamurella alba</name>
    <dbReference type="NCBI Taxonomy" id="2665158"/>
    <lineage>
        <taxon>Bacteria</taxon>
        <taxon>Bacillati</taxon>
        <taxon>Actinomycetota</taxon>
        <taxon>Actinomycetes</taxon>
        <taxon>Nakamurellales</taxon>
        <taxon>Nakamurellaceae</taxon>
        <taxon>Nakamurella</taxon>
    </lineage>
</organism>
<dbReference type="InterPro" id="IPR000209">
    <property type="entry name" value="Peptidase_S8/S53_dom"/>
</dbReference>
<keyword evidence="3" id="KW-1185">Reference proteome</keyword>
<gene>
    <name evidence="2" type="ORF">GIS00_14145</name>
</gene>
<name>A0A7K1FLZ7_9ACTN</name>
<dbReference type="GO" id="GO:0004252">
    <property type="term" value="F:serine-type endopeptidase activity"/>
    <property type="evidence" value="ECO:0007669"/>
    <property type="project" value="InterPro"/>
</dbReference>
<evidence type="ECO:0000259" key="1">
    <source>
        <dbReference type="Pfam" id="PF00082"/>
    </source>
</evidence>
<evidence type="ECO:0000313" key="3">
    <source>
        <dbReference type="Proteomes" id="UP000460221"/>
    </source>
</evidence>
<accession>A0A7K1FLZ7</accession>
<dbReference type="InterPro" id="IPR036852">
    <property type="entry name" value="Peptidase_S8/S53_dom_sf"/>
</dbReference>
<protein>
    <submittedName>
        <fullName evidence="2">S8 family serine peptidase</fullName>
    </submittedName>
</protein>
<comment type="caution">
    <text evidence="2">The sequence shown here is derived from an EMBL/GenBank/DDBJ whole genome shotgun (WGS) entry which is preliminary data.</text>
</comment>
<dbReference type="GO" id="GO:0006508">
    <property type="term" value="P:proteolysis"/>
    <property type="evidence" value="ECO:0007669"/>
    <property type="project" value="InterPro"/>
</dbReference>
<evidence type="ECO:0000313" key="2">
    <source>
        <dbReference type="EMBL" id="MTD15080.1"/>
    </source>
</evidence>
<dbReference type="AlphaFoldDB" id="A0A7K1FLZ7"/>
<dbReference type="InterPro" id="IPR034074">
    <property type="entry name" value="Y4bN_pept_dom"/>
</dbReference>
<dbReference type="Pfam" id="PF00082">
    <property type="entry name" value="Peptidase_S8"/>
    <property type="match status" value="1"/>
</dbReference>
<sequence>MTTAGTGGASTDRPIILSEAGLARSIQRPGGGGKGRVNYANVEKRVERLDVRFDALSAALSDQVKLAASIQSADPQLVLVMEAREETIDLSGVASSMGIEVVAEAESRVEPDDEFTLASDKPRSPLIASCLHAICVNQTSLNSLLTLWRAWKKDGKLPRGKAKLRDFFVHLKDIRPWGTHDRLKMIDWDDHFGGVDLDQLVSIEIELWFRGSDTTRNAAQANVTALLARDGGSVTSSAVILQIGYHGLKARVPNRVLEQLARGQFESVEVVKSANVMYLKASGQDALPIGESTDAEAKVVSPPPTGSPVLCLFDGVPAANHSLLSNRVTVLDPDDLTADYGVGVRRHGTAMASIAIWGDRNFDGPAAARPVLIRPVMRPCEETYPPAEELPTDSLAPDLMWRAFRDLFDETPDGMPPSAPEVSIINLSMGDPATPFDSVLSAWARMIDWLSYEYGVLVIVSAGNYGQLDLSPSNSSDLAQLAGDQRRQATLAALDRQQNARRLLAPAESINALTVGAIHDDGAENAPLGYRVDPNDGLVSVSPVSATGSGYRLSLKPDLAAPGGRAYFATGGPSNSSIRFPPASPLGPGIKVAAPEGNKETHTIGTSAAAALVSRRAARLHDLLDEVTAGRTMSRRQRASAMKALLIHGVDRFADLSTSPLQLERAIGNGILVRDFTAGCGSNEAVLLFLGRISDAQEQPLAIPLPDGLSVREAKRIEGTLAWLSPVNWRHRQYRRAALSFVTPEGPIPTLGTARGISSDTAKAGATTVQHLSWDTSSAWAVGQGSEVTIRVKCFAQAGGLDEPVDYAAVASIWVAPAVGVDVYTQVRDQVRARVAVQPGA</sequence>
<dbReference type="Proteomes" id="UP000460221">
    <property type="component" value="Unassembled WGS sequence"/>
</dbReference>